<dbReference type="InterPro" id="IPR036638">
    <property type="entry name" value="HLH_DNA-bd_sf"/>
</dbReference>
<sequence length="115" mass="13325">MFFGIMTYDKGEVDQERRWVTVSLYQNSSAELGKEYREDELYITIESLRCELLEVAQERSLSDHAVLELSQRLDGYIVLAQNKMMESLRSRKNAAAAYGKKTKSQRIRNNAALQQ</sequence>
<dbReference type="Gene3D" id="4.10.280.10">
    <property type="entry name" value="Helix-loop-helix DNA-binding domain"/>
    <property type="match status" value="1"/>
</dbReference>
<protein>
    <recommendedName>
        <fullName evidence="4">Aspartyl-phosphate phosphatase Spo0E family protein</fullName>
    </recommendedName>
</protein>
<accession>A0A089MGF6</accession>
<dbReference type="Pfam" id="PF09388">
    <property type="entry name" value="SpoOE-like"/>
    <property type="match status" value="1"/>
</dbReference>
<dbReference type="KEGG" id="pgm:PGRAT_30575"/>
<evidence type="ECO:0000313" key="2">
    <source>
        <dbReference type="EMBL" id="AIQ71450.1"/>
    </source>
</evidence>
<organism evidence="2 3">
    <name type="scientific">Paenibacillus graminis</name>
    <dbReference type="NCBI Taxonomy" id="189425"/>
    <lineage>
        <taxon>Bacteria</taxon>
        <taxon>Bacillati</taxon>
        <taxon>Bacillota</taxon>
        <taxon>Bacilli</taxon>
        <taxon>Bacillales</taxon>
        <taxon>Paenibacillaceae</taxon>
        <taxon>Paenibacillus</taxon>
    </lineage>
</organism>
<dbReference type="InterPro" id="IPR037208">
    <property type="entry name" value="Spo0E-like_sf"/>
</dbReference>
<dbReference type="eggNOG" id="ENOG50305Y3">
    <property type="taxonomic scope" value="Bacteria"/>
</dbReference>
<dbReference type="HOGENOM" id="CLU_169647_1_0_9"/>
<dbReference type="AlphaFoldDB" id="A0A089MGF6"/>
<dbReference type="GO" id="GO:0046983">
    <property type="term" value="F:protein dimerization activity"/>
    <property type="evidence" value="ECO:0007669"/>
    <property type="project" value="InterPro"/>
</dbReference>
<evidence type="ECO:0008006" key="4">
    <source>
        <dbReference type="Google" id="ProtNLM"/>
    </source>
</evidence>
<keyword evidence="3" id="KW-1185">Reference proteome</keyword>
<dbReference type="EMBL" id="CP009287">
    <property type="protein sequence ID" value="AIQ71450.1"/>
    <property type="molecule type" value="Genomic_DNA"/>
</dbReference>
<dbReference type="SUPFAM" id="SSF140500">
    <property type="entry name" value="BAS1536-like"/>
    <property type="match status" value="1"/>
</dbReference>
<dbReference type="Proteomes" id="UP000029500">
    <property type="component" value="Chromosome"/>
</dbReference>
<evidence type="ECO:0000256" key="1">
    <source>
        <dbReference type="SAM" id="MobiDB-lite"/>
    </source>
</evidence>
<evidence type="ECO:0000313" key="3">
    <source>
        <dbReference type="Proteomes" id="UP000029500"/>
    </source>
</evidence>
<gene>
    <name evidence="2" type="ORF">PGRAT_30575</name>
</gene>
<dbReference type="STRING" id="189425.PGRAT_30575"/>
<feature type="region of interest" description="Disordered" evidence="1">
    <location>
        <begin position="96"/>
        <end position="115"/>
    </location>
</feature>
<reference evidence="2 3" key="1">
    <citation type="submission" date="2014-08" db="EMBL/GenBank/DDBJ databases">
        <title>Comparative genomics of the Paenibacillus odorifer group.</title>
        <authorList>
            <person name="den Bakker H.C."/>
            <person name="Tsai Y.-C."/>
            <person name="Martin N."/>
            <person name="Korlach J."/>
            <person name="Wiedmann M."/>
        </authorList>
    </citation>
    <scope>NUCLEOTIDE SEQUENCE [LARGE SCALE GENOMIC DNA]</scope>
    <source>
        <strain evidence="2 3">DSM 15220</strain>
    </source>
</reference>
<dbReference type="InterPro" id="IPR018540">
    <property type="entry name" value="Spo0E-like"/>
</dbReference>
<name>A0A089MGF6_9BACL</name>
<proteinExistence type="predicted"/>
<dbReference type="GO" id="GO:0043937">
    <property type="term" value="P:regulation of sporulation"/>
    <property type="evidence" value="ECO:0007669"/>
    <property type="project" value="InterPro"/>
</dbReference>